<gene>
    <name evidence="1" type="ORF">IWW38_000844</name>
</gene>
<reference evidence="1" key="1">
    <citation type="submission" date="2022-07" db="EMBL/GenBank/DDBJ databases">
        <title>Phylogenomic reconstructions and comparative analyses of Kickxellomycotina fungi.</title>
        <authorList>
            <person name="Reynolds N.K."/>
            <person name="Stajich J.E."/>
            <person name="Barry K."/>
            <person name="Grigoriev I.V."/>
            <person name="Crous P."/>
            <person name="Smith M.E."/>
        </authorList>
    </citation>
    <scope>NUCLEOTIDE SEQUENCE</scope>
    <source>
        <strain evidence="1">CBS 190363</strain>
    </source>
</reference>
<proteinExistence type="predicted"/>
<comment type="caution">
    <text evidence="1">The sequence shown here is derived from an EMBL/GenBank/DDBJ whole genome shotgun (WGS) entry which is preliminary data.</text>
</comment>
<dbReference type="Proteomes" id="UP001139981">
    <property type="component" value="Unassembled WGS sequence"/>
</dbReference>
<evidence type="ECO:0000313" key="2">
    <source>
        <dbReference type="Proteomes" id="UP001139981"/>
    </source>
</evidence>
<organism evidence="1 2">
    <name type="scientific">Coemansia aciculifera</name>
    <dbReference type="NCBI Taxonomy" id="417176"/>
    <lineage>
        <taxon>Eukaryota</taxon>
        <taxon>Fungi</taxon>
        <taxon>Fungi incertae sedis</taxon>
        <taxon>Zoopagomycota</taxon>
        <taxon>Kickxellomycotina</taxon>
        <taxon>Kickxellomycetes</taxon>
        <taxon>Kickxellales</taxon>
        <taxon>Kickxellaceae</taxon>
        <taxon>Coemansia</taxon>
    </lineage>
</organism>
<keyword evidence="2" id="KW-1185">Reference proteome</keyword>
<dbReference type="EMBL" id="JANBVB010000017">
    <property type="protein sequence ID" value="KAJ2899814.1"/>
    <property type="molecule type" value="Genomic_DNA"/>
</dbReference>
<protein>
    <submittedName>
        <fullName evidence="1">Uncharacterized protein</fullName>
    </submittedName>
</protein>
<name>A0ACC1M8V1_9FUNG</name>
<evidence type="ECO:0000313" key="1">
    <source>
        <dbReference type="EMBL" id="KAJ2899814.1"/>
    </source>
</evidence>
<sequence>MSKSLQRRSQITVRKSDIRVVTNSKPATEARHSFQAAQESGSGDENDICYQRLCTWLGVVENYQEYFQSMVAAELDLATVYARIGDILRVPVQESALLLPTSGSGVQAVTKRLKGFQQLMVEGHCAISQATKQSAISTLKQLHAEVRELKESYSATLSPVYGELEQCNAHISRRSRLLAVAIRAADDASLLDKEVVKDPFIINLEVEALQRKRASVESELWRLAQEQQAQIEAFEPHFVSRLTATVSEFMGVVSAQHKQLRVRAKRDERAIGRVDCAGEWKHFSSAHGPALAARRHGPLQSAGGEWEQAPPHSAGSEWVQVLRQGVVALREQSQLFRSTWQSKYGVVTTRGYFHVFRSQGDVVRGVPETSVFLPRARLSMVSAGTLQISAGGRFSRSRIVIQDGAASLANWRLLMESACFRRACPSGLASPPDSGAEEELAEHSPAKPSRRRSMAPNVACSPATPTPTARPFSADASMLAQTPALARLSQATSAVYTPTKNIYFEAYSPFSESPSEAPGSSSSSQDSESAPLSSLPRIGSRHALPARHCYDCTRVTSSADDVQQRRASLDIWHSDVLSMPDPARPRPRSMIYEPSSYAHVVLDPANPYLGDFLARHSAHPHSPAPLMLQGRLGHPRVVSQPTHASTPEHMSVGPCASTPRSSHASIPENPFEYEHLM</sequence>
<accession>A0ACC1M8V1</accession>